<sequence>MRRLRKNIDELMDRAHSTAIASFQVPENEVVEDDVQQTTPDDLTILTSSTMIYSHLQELAEEIKNRSTGESSEKY</sequence>
<protein>
    <submittedName>
        <fullName evidence="1">Uncharacterized protein</fullName>
    </submittedName>
</protein>
<evidence type="ECO:0000313" key="1">
    <source>
        <dbReference type="EMBL" id="GFY49512.1"/>
    </source>
</evidence>
<reference evidence="1" key="1">
    <citation type="submission" date="2020-08" db="EMBL/GenBank/DDBJ databases">
        <title>Multicomponent nature underlies the extraordinary mechanical properties of spider dragline silk.</title>
        <authorList>
            <person name="Kono N."/>
            <person name="Nakamura H."/>
            <person name="Mori M."/>
            <person name="Yoshida Y."/>
            <person name="Ohtoshi R."/>
            <person name="Malay A.D."/>
            <person name="Moran D.A.P."/>
            <person name="Tomita M."/>
            <person name="Numata K."/>
            <person name="Arakawa K."/>
        </authorList>
    </citation>
    <scope>NUCLEOTIDE SEQUENCE</scope>
</reference>
<dbReference type="EMBL" id="BMAV01007060">
    <property type="protein sequence ID" value="GFY49512.1"/>
    <property type="molecule type" value="Genomic_DNA"/>
</dbReference>
<dbReference type="AlphaFoldDB" id="A0A8X6XB53"/>
<proteinExistence type="predicted"/>
<evidence type="ECO:0000313" key="2">
    <source>
        <dbReference type="Proteomes" id="UP000886998"/>
    </source>
</evidence>
<gene>
    <name evidence="1" type="ORF">TNIN_292081</name>
</gene>
<dbReference type="Proteomes" id="UP000886998">
    <property type="component" value="Unassembled WGS sequence"/>
</dbReference>
<accession>A0A8X6XB53</accession>
<name>A0A8X6XB53_9ARAC</name>
<organism evidence="1 2">
    <name type="scientific">Trichonephila inaurata madagascariensis</name>
    <dbReference type="NCBI Taxonomy" id="2747483"/>
    <lineage>
        <taxon>Eukaryota</taxon>
        <taxon>Metazoa</taxon>
        <taxon>Ecdysozoa</taxon>
        <taxon>Arthropoda</taxon>
        <taxon>Chelicerata</taxon>
        <taxon>Arachnida</taxon>
        <taxon>Araneae</taxon>
        <taxon>Araneomorphae</taxon>
        <taxon>Entelegynae</taxon>
        <taxon>Araneoidea</taxon>
        <taxon>Nephilidae</taxon>
        <taxon>Trichonephila</taxon>
        <taxon>Trichonephila inaurata</taxon>
    </lineage>
</organism>
<comment type="caution">
    <text evidence="1">The sequence shown here is derived from an EMBL/GenBank/DDBJ whole genome shotgun (WGS) entry which is preliminary data.</text>
</comment>
<keyword evidence="2" id="KW-1185">Reference proteome</keyword>